<dbReference type="CDD" id="cd00096">
    <property type="entry name" value="Ig"/>
    <property type="match status" value="1"/>
</dbReference>
<feature type="chain" id="PRO_5046411527" evidence="7">
    <location>
        <begin position="17"/>
        <end position="857"/>
    </location>
</feature>
<keyword evidence="5" id="KW-0393">Immunoglobulin domain</keyword>
<evidence type="ECO:0000256" key="4">
    <source>
        <dbReference type="ARBA" id="ARBA00023180"/>
    </source>
</evidence>
<dbReference type="InterPro" id="IPR003598">
    <property type="entry name" value="Ig_sub2"/>
</dbReference>
<reference evidence="10" key="2">
    <citation type="submission" date="2025-08" db="UniProtKB">
        <authorList>
            <consortium name="RefSeq"/>
        </authorList>
    </citation>
    <scope>IDENTIFICATION</scope>
</reference>
<feature type="domain" description="Ig-like" evidence="8">
    <location>
        <begin position="222"/>
        <end position="304"/>
    </location>
</feature>
<sequence length="857" mass="97277">MYKLLILCYCILKILSLQFYSNPASEIYAIIGNNVYLSWQYNTEEIIRVKYGILDESNFFTKILVSVTNGKLVQNFPDKAVLVNNVFILKNVSVLDNGVYQCEVMYANETIFSNTKLTVVDLTLVNNTVSNPTPIEFTKVSLCSIVVGNIFPELKWYLGNISVTNGVSTTLIESRNESMTIAFKLVIDKVEKRFQSIELRLELPGIPEQKLTSFTLMVKYSPSNSTLFFKNVTSNIISDGLSVTLVCTSEAYPPSTYTIKHNFNVISNSSSGILNIVSFSFQDEGVYECTPSNEIGVGAKRKIELFYGVTPVFLNESETINVDADPLQFPSNLKLKNTTMNVGAMFSLECYAIVNPGFVDFAWLKNDQPFKNKSLLAFYNATLQDAGMYTCVATDGVQSISRTIYLDVAYSPFIYSYSKDQTLTVGETSKLFCFARGYPQPIVQWYKTGIFRALITGQNITIGATVSGLFTYICVCKNVVGENRVEVTIKVVEKITKSKNTWIVPVFVTTILAILILIVFFIILRYSKWCTYSEKTLDAQTLNNSRNKSLILNPMYAEDARSYPVFQPNYTHSSVHQTLGIDTFNSRKSWDSGIMNIYDVEDLGQDTFQDATDCDLIPILFDSKMINDNDIFFKSKLVINQGFESEPNEWIEQNNFTDSLHVETRSPDNLHVETRSLNSLHVEIRSLESNLDSTRKISFECSDSLKDMSDFDSNRKISETSSNSIQKTTNSNLEFTRKVSDSNLGFLKKTLDSDSNSFEKVLSDKESLISKNTSTDIIKPLDIIENKDVRVRFSSFVEEIGNDISEKEEDYNEHDFDTFQEIEDEFNQLDSDRKIDINEEFNIDEVEKFVDDLFDFK</sequence>
<evidence type="ECO:0000259" key="8">
    <source>
        <dbReference type="PROSITE" id="PS50835"/>
    </source>
</evidence>
<feature type="domain" description="Ig-like" evidence="8">
    <location>
        <begin position="330"/>
        <end position="405"/>
    </location>
</feature>
<reference evidence="9" key="1">
    <citation type="submission" date="2025-05" db="UniProtKB">
        <authorList>
            <consortium name="RefSeq"/>
        </authorList>
    </citation>
    <scope>NUCLEOTIDE SEQUENCE [LARGE SCALE GENOMIC DNA]</scope>
</reference>
<name>A0ABM4B7X8_HYDVU</name>
<keyword evidence="6" id="KW-0812">Transmembrane</keyword>
<dbReference type="RefSeq" id="XP_065644969.1">
    <property type="nucleotide sequence ID" value="XM_065788897.1"/>
</dbReference>
<keyword evidence="2 6" id="KW-0472">Membrane</keyword>
<dbReference type="Pfam" id="PF13895">
    <property type="entry name" value="Ig_2"/>
    <property type="match status" value="1"/>
</dbReference>
<accession>A0ABM4B7X8</accession>
<dbReference type="Proteomes" id="UP001652625">
    <property type="component" value="Chromosome 01"/>
</dbReference>
<dbReference type="InterPro" id="IPR013783">
    <property type="entry name" value="Ig-like_fold"/>
</dbReference>
<dbReference type="GeneID" id="101240019"/>
<keyword evidence="9" id="KW-1185">Reference proteome</keyword>
<evidence type="ECO:0000313" key="9">
    <source>
        <dbReference type="Proteomes" id="UP001652625"/>
    </source>
</evidence>
<evidence type="ECO:0000256" key="6">
    <source>
        <dbReference type="SAM" id="Phobius"/>
    </source>
</evidence>
<dbReference type="InterPro" id="IPR003599">
    <property type="entry name" value="Ig_sub"/>
</dbReference>
<evidence type="ECO:0000256" key="1">
    <source>
        <dbReference type="ARBA" id="ARBA00004479"/>
    </source>
</evidence>
<dbReference type="InterPro" id="IPR036179">
    <property type="entry name" value="Ig-like_dom_sf"/>
</dbReference>
<keyword evidence="7" id="KW-0732">Signal</keyword>
<evidence type="ECO:0000256" key="2">
    <source>
        <dbReference type="ARBA" id="ARBA00023136"/>
    </source>
</evidence>
<keyword evidence="4" id="KW-0325">Glycoprotein</keyword>
<feature type="domain" description="Ig-like" evidence="8">
    <location>
        <begin position="412"/>
        <end position="490"/>
    </location>
</feature>
<dbReference type="SUPFAM" id="SSF48726">
    <property type="entry name" value="Immunoglobulin"/>
    <property type="match status" value="4"/>
</dbReference>
<dbReference type="SMART" id="SM00409">
    <property type="entry name" value="IG"/>
    <property type="match status" value="4"/>
</dbReference>
<protein>
    <submittedName>
        <fullName evidence="10">CD166 antigen homolog isoform X4</fullName>
    </submittedName>
</protein>
<dbReference type="PROSITE" id="PS50835">
    <property type="entry name" value="IG_LIKE"/>
    <property type="match status" value="3"/>
</dbReference>
<dbReference type="Pfam" id="PF13927">
    <property type="entry name" value="Ig_3"/>
    <property type="match status" value="1"/>
</dbReference>
<gene>
    <name evidence="10" type="primary">LOC101240019</name>
</gene>
<dbReference type="PANTHER" id="PTHR11640">
    <property type="entry name" value="NEPHRIN"/>
    <property type="match status" value="1"/>
</dbReference>
<evidence type="ECO:0000256" key="7">
    <source>
        <dbReference type="SAM" id="SignalP"/>
    </source>
</evidence>
<dbReference type="InterPro" id="IPR007110">
    <property type="entry name" value="Ig-like_dom"/>
</dbReference>
<keyword evidence="6" id="KW-1133">Transmembrane helix</keyword>
<dbReference type="InterPro" id="IPR051275">
    <property type="entry name" value="Cell_adhesion_signaling"/>
</dbReference>
<feature type="transmembrane region" description="Helical" evidence="6">
    <location>
        <begin position="502"/>
        <end position="524"/>
    </location>
</feature>
<evidence type="ECO:0000313" key="10">
    <source>
        <dbReference type="RefSeq" id="XP_065644969.1"/>
    </source>
</evidence>
<dbReference type="PANTHER" id="PTHR11640:SF31">
    <property type="entry name" value="IRREGULAR CHIASM C-ROUGHEST PROTEIN-RELATED"/>
    <property type="match status" value="1"/>
</dbReference>
<keyword evidence="3" id="KW-1015">Disulfide bond</keyword>
<comment type="subcellular location">
    <subcellularLocation>
        <location evidence="1">Membrane</location>
        <topology evidence="1">Single-pass type I membrane protein</topology>
    </subcellularLocation>
</comment>
<evidence type="ECO:0000256" key="5">
    <source>
        <dbReference type="ARBA" id="ARBA00023319"/>
    </source>
</evidence>
<proteinExistence type="predicted"/>
<feature type="signal peptide" evidence="7">
    <location>
        <begin position="1"/>
        <end position="16"/>
    </location>
</feature>
<dbReference type="Gene3D" id="2.60.40.10">
    <property type="entry name" value="Immunoglobulins"/>
    <property type="match status" value="4"/>
</dbReference>
<organism evidence="9 10">
    <name type="scientific">Hydra vulgaris</name>
    <name type="common">Hydra</name>
    <name type="synonym">Hydra attenuata</name>
    <dbReference type="NCBI Taxonomy" id="6087"/>
    <lineage>
        <taxon>Eukaryota</taxon>
        <taxon>Metazoa</taxon>
        <taxon>Cnidaria</taxon>
        <taxon>Hydrozoa</taxon>
        <taxon>Hydroidolina</taxon>
        <taxon>Anthoathecata</taxon>
        <taxon>Aplanulata</taxon>
        <taxon>Hydridae</taxon>
        <taxon>Hydra</taxon>
    </lineage>
</organism>
<dbReference type="SMART" id="SM00408">
    <property type="entry name" value="IGc2"/>
    <property type="match status" value="2"/>
</dbReference>
<evidence type="ECO:0000256" key="3">
    <source>
        <dbReference type="ARBA" id="ARBA00023157"/>
    </source>
</evidence>